<feature type="domain" description="DUF4349" evidence="4">
    <location>
        <begin position="57"/>
        <end position="259"/>
    </location>
</feature>
<dbReference type="Proteomes" id="UP000236736">
    <property type="component" value="Unassembled WGS sequence"/>
</dbReference>
<protein>
    <recommendedName>
        <fullName evidence="4">DUF4349 domain-containing protein</fullName>
    </recommendedName>
</protein>
<feature type="transmembrane region" description="Helical" evidence="2">
    <location>
        <begin position="237"/>
        <end position="260"/>
    </location>
</feature>
<dbReference type="STRING" id="1120964.GCA_001313265_06633"/>
<dbReference type="AlphaFoldDB" id="A0A1H5VBD6"/>
<evidence type="ECO:0000313" key="5">
    <source>
        <dbReference type="EMBL" id="SEF84534.1"/>
    </source>
</evidence>
<feature type="signal peptide" evidence="3">
    <location>
        <begin position="1"/>
        <end position="17"/>
    </location>
</feature>
<evidence type="ECO:0000256" key="1">
    <source>
        <dbReference type="SAM" id="Coils"/>
    </source>
</evidence>
<keyword evidence="1" id="KW-0175">Coiled coil</keyword>
<keyword evidence="3" id="KW-0732">Signal</keyword>
<feature type="chain" id="PRO_5009287011" description="DUF4349 domain-containing protein" evidence="3">
    <location>
        <begin position="18"/>
        <end position="271"/>
    </location>
</feature>
<dbReference type="PROSITE" id="PS51257">
    <property type="entry name" value="PROKAR_LIPOPROTEIN"/>
    <property type="match status" value="1"/>
</dbReference>
<evidence type="ECO:0000313" key="6">
    <source>
        <dbReference type="Proteomes" id="UP000236736"/>
    </source>
</evidence>
<name>A0A1H5VBD6_9BACT</name>
<feature type="coiled-coil region" evidence="1">
    <location>
        <begin position="166"/>
        <end position="193"/>
    </location>
</feature>
<dbReference type="RefSeq" id="WP_103924305.1">
    <property type="nucleotide sequence ID" value="NZ_FNVR01000006.1"/>
</dbReference>
<keyword evidence="2" id="KW-0812">Transmembrane</keyword>
<keyword evidence="6" id="KW-1185">Reference proteome</keyword>
<reference evidence="6" key="1">
    <citation type="submission" date="2016-10" db="EMBL/GenBank/DDBJ databases">
        <authorList>
            <person name="Varghese N."/>
            <person name="Submissions S."/>
        </authorList>
    </citation>
    <scope>NUCLEOTIDE SEQUENCE [LARGE SCALE GENOMIC DNA]</scope>
    <source>
        <strain evidence="6">DSM 17298</strain>
    </source>
</reference>
<dbReference type="OrthoDB" id="5381491at2"/>
<organism evidence="5 6">
    <name type="scientific">Algoriphagus boritolerans DSM 17298 = JCM 18970</name>
    <dbReference type="NCBI Taxonomy" id="1120964"/>
    <lineage>
        <taxon>Bacteria</taxon>
        <taxon>Pseudomonadati</taxon>
        <taxon>Bacteroidota</taxon>
        <taxon>Cytophagia</taxon>
        <taxon>Cytophagales</taxon>
        <taxon>Cyclobacteriaceae</taxon>
        <taxon>Algoriphagus</taxon>
    </lineage>
</organism>
<sequence length="271" mass="31143">MKLFLLKLPILFGFIVAACGTQDSVNLPVSDSAESYQKLAEAPSTEQPAPPAEFSERKIIREGDIYFECRDIQETDAFLKAEVNAAKGFISNESENSYGERSEKRLTIRIPSDQLDPLLEKIQSHAIRIENSNIRSEDVTEQFIDVEARLKTKKELENRYTELLKLARTVDEILRLERELATVRGEIESMQGRLNYLGDRVSLSTLNVSFFVEKNREFGFFSKANDSLKNGWTNLQWFFIFVLNLWPFFLIAGALLVWLLKRKKTPPPPMK</sequence>
<evidence type="ECO:0000256" key="2">
    <source>
        <dbReference type="SAM" id="Phobius"/>
    </source>
</evidence>
<gene>
    <name evidence="5" type="ORF">SAMN03080598_01631</name>
</gene>
<keyword evidence="2" id="KW-0472">Membrane</keyword>
<evidence type="ECO:0000259" key="4">
    <source>
        <dbReference type="Pfam" id="PF14257"/>
    </source>
</evidence>
<dbReference type="EMBL" id="FNVR01000006">
    <property type="protein sequence ID" value="SEF84534.1"/>
    <property type="molecule type" value="Genomic_DNA"/>
</dbReference>
<evidence type="ECO:0000256" key="3">
    <source>
        <dbReference type="SAM" id="SignalP"/>
    </source>
</evidence>
<dbReference type="InterPro" id="IPR025645">
    <property type="entry name" value="DUF4349"/>
</dbReference>
<proteinExistence type="predicted"/>
<dbReference type="Pfam" id="PF14257">
    <property type="entry name" value="DUF4349"/>
    <property type="match status" value="1"/>
</dbReference>
<accession>A0A1H5VBD6</accession>
<keyword evidence="2" id="KW-1133">Transmembrane helix</keyword>